<evidence type="ECO:0000256" key="3">
    <source>
        <dbReference type="ARBA" id="ARBA00022741"/>
    </source>
</evidence>
<evidence type="ECO:0000256" key="11">
    <source>
        <dbReference type="SAM" id="MobiDB-lite"/>
    </source>
</evidence>
<feature type="region of interest" description="Disordered" evidence="11">
    <location>
        <begin position="682"/>
        <end position="713"/>
    </location>
</feature>
<keyword evidence="14" id="KW-1185">Reference proteome</keyword>
<keyword evidence="3 8" id="KW-0547">Nucleotide-binding</keyword>
<evidence type="ECO:0000313" key="13">
    <source>
        <dbReference type="EMBL" id="UMM41896.1"/>
    </source>
</evidence>
<reference evidence="13 14" key="1">
    <citation type="submission" date="2022-04" db="EMBL/GenBank/DDBJ databases">
        <title>Chromosome-level reference genomes for two strains of Caenorhabditis briggsae: an improved platform for comparative genomics.</title>
        <authorList>
            <person name="Stevens L."/>
            <person name="Andersen E."/>
        </authorList>
    </citation>
    <scope>NUCLEOTIDE SEQUENCE [LARGE SCALE GENOMIC DNA]</scope>
    <source>
        <strain evidence="13">VX34</strain>
        <tissue evidence="13">Whole-organism</tissue>
    </source>
</reference>
<evidence type="ECO:0000313" key="14">
    <source>
        <dbReference type="Proteomes" id="UP000829354"/>
    </source>
</evidence>
<evidence type="ECO:0000256" key="7">
    <source>
        <dbReference type="ARBA" id="ARBA00023212"/>
    </source>
</evidence>
<feature type="binding site" evidence="8">
    <location>
        <begin position="133"/>
        <end position="140"/>
    </location>
    <ligand>
        <name>ATP</name>
        <dbReference type="ChEBI" id="CHEBI:30616"/>
    </ligand>
</feature>
<gene>
    <name evidence="13" type="ORF">L5515_017949</name>
</gene>
<evidence type="ECO:0000256" key="5">
    <source>
        <dbReference type="ARBA" id="ARBA00023054"/>
    </source>
</evidence>
<proteinExistence type="inferred from homology"/>
<comment type="similarity">
    <text evidence="8 9">Belongs to the TRAFAC class myosin-kinesin ATPase superfamily. Kinesin family.</text>
</comment>
<evidence type="ECO:0000256" key="10">
    <source>
        <dbReference type="SAM" id="Coils"/>
    </source>
</evidence>
<keyword evidence="2 9" id="KW-0493">Microtubule</keyword>
<dbReference type="AlphaFoldDB" id="A0AAE9JRM2"/>
<keyword evidence="4 8" id="KW-0067">ATP-binding</keyword>
<dbReference type="PROSITE" id="PS00411">
    <property type="entry name" value="KINESIN_MOTOR_1"/>
    <property type="match status" value="1"/>
</dbReference>
<protein>
    <recommendedName>
        <fullName evidence="9">Kinesin-like protein</fullName>
    </recommendedName>
</protein>
<evidence type="ECO:0000259" key="12">
    <source>
        <dbReference type="PROSITE" id="PS50067"/>
    </source>
</evidence>
<dbReference type="GO" id="GO:0007018">
    <property type="term" value="P:microtubule-based movement"/>
    <property type="evidence" value="ECO:0007669"/>
    <property type="project" value="InterPro"/>
</dbReference>
<keyword evidence="6 8" id="KW-0505">Motor protein</keyword>
<organism evidence="13 14">
    <name type="scientific">Caenorhabditis briggsae</name>
    <dbReference type="NCBI Taxonomy" id="6238"/>
    <lineage>
        <taxon>Eukaryota</taxon>
        <taxon>Metazoa</taxon>
        <taxon>Ecdysozoa</taxon>
        <taxon>Nematoda</taxon>
        <taxon>Chromadorea</taxon>
        <taxon>Rhabditida</taxon>
        <taxon>Rhabditina</taxon>
        <taxon>Rhabditomorpha</taxon>
        <taxon>Rhabditoidea</taxon>
        <taxon>Rhabditidae</taxon>
        <taxon>Peloderinae</taxon>
        <taxon>Caenorhabditis</taxon>
    </lineage>
</organism>
<dbReference type="GO" id="GO:0005874">
    <property type="term" value="C:microtubule"/>
    <property type="evidence" value="ECO:0007669"/>
    <property type="project" value="UniProtKB-KW"/>
</dbReference>
<dbReference type="GO" id="GO:0008017">
    <property type="term" value="F:microtubule binding"/>
    <property type="evidence" value="ECO:0007669"/>
    <property type="project" value="InterPro"/>
</dbReference>
<dbReference type="SUPFAM" id="SSF52540">
    <property type="entry name" value="P-loop containing nucleoside triphosphate hydrolases"/>
    <property type="match status" value="1"/>
</dbReference>
<evidence type="ECO:0000256" key="1">
    <source>
        <dbReference type="ARBA" id="ARBA00004245"/>
    </source>
</evidence>
<keyword evidence="7" id="KW-0963">Cytoplasm</keyword>
<evidence type="ECO:0000256" key="4">
    <source>
        <dbReference type="ARBA" id="ARBA00022840"/>
    </source>
</evidence>
<dbReference type="Proteomes" id="UP000829354">
    <property type="component" value="Chromosome X"/>
</dbReference>
<keyword evidence="5 10" id="KW-0175">Coiled coil</keyword>
<dbReference type="EMBL" id="CP092625">
    <property type="protein sequence ID" value="UMM41896.1"/>
    <property type="molecule type" value="Genomic_DNA"/>
</dbReference>
<evidence type="ECO:0000256" key="9">
    <source>
        <dbReference type="RuleBase" id="RU000394"/>
    </source>
</evidence>
<dbReference type="Gene3D" id="3.40.850.10">
    <property type="entry name" value="Kinesin motor domain"/>
    <property type="match status" value="1"/>
</dbReference>
<feature type="region of interest" description="Disordered" evidence="11">
    <location>
        <begin position="395"/>
        <end position="430"/>
    </location>
</feature>
<evidence type="ECO:0000256" key="6">
    <source>
        <dbReference type="ARBA" id="ARBA00023175"/>
    </source>
</evidence>
<dbReference type="InterPro" id="IPR027417">
    <property type="entry name" value="P-loop_NTPase"/>
</dbReference>
<keyword evidence="7" id="KW-0206">Cytoskeleton</keyword>
<dbReference type="InterPro" id="IPR019821">
    <property type="entry name" value="Kinesin_motor_CS"/>
</dbReference>
<dbReference type="FunFam" id="3.40.850.10:FF:000237">
    <property type="entry name" value="Kinesin-like protein"/>
    <property type="match status" value="1"/>
</dbReference>
<evidence type="ECO:0000256" key="8">
    <source>
        <dbReference type="PROSITE-ProRule" id="PRU00283"/>
    </source>
</evidence>
<dbReference type="GO" id="GO:0005524">
    <property type="term" value="F:ATP binding"/>
    <property type="evidence" value="ECO:0007669"/>
    <property type="project" value="UniProtKB-UniRule"/>
</dbReference>
<dbReference type="Pfam" id="PF00225">
    <property type="entry name" value="Kinesin"/>
    <property type="match status" value="1"/>
</dbReference>
<dbReference type="PANTHER" id="PTHR47968">
    <property type="entry name" value="CENTROMERE PROTEIN E"/>
    <property type="match status" value="1"/>
</dbReference>
<feature type="domain" description="Kinesin motor" evidence="12">
    <location>
        <begin position="40"/>
        <end position="361"/>
    </location>
</feature>
<dbReference type="PROSITE" id="PS50067">
    <property type="entry name" value="KINESIN_MOTOR_2"/>
    <property type="match status" value="1"/>
</dbReference>
<accession>A0AAE9JRM2</accession>
<evidence type="ECO:0000256" key="2">
    <source>
        <dbReference type="ARBA" id="ARBA00022701"/>
    </source>
</evidence>
<feature type="coiled-coil region" evidence="10">
    <location>
        <begin position="445"/>
        <end position="472"/>
    </location>
</feature>
<name>A0AAE9JRM2_CAEBR</name>
<comment type="subcellular location">
    <subcellularLocation>
        <location evidence="1">Cytoplasm</location>
        <location evidence="1">Cytoskeleton</location>
    </subcellularLocation>
</comment>
<dbReference type="PRINTS" id="PR00380">
    <property type="entry name" value="KINESINHEAVY"/>
</dbReference>
<dbReference type="InterPro" id="IPR036961">
    <property type="entry name" value="Kinesin_motor_dom_sf"/>
</dbReference>
<dbReference type="PANTHER" id="PTHR47968:SF13">
    <property type="entry name" value="KINESIN-LIKE PROTEIN KIF19 ISOFORM X1"/>
    <property type="match status" value="1"/>
</dbReference>
<dbReference type="InterPro" id="IPR001752">
    <property type="entry name" value="Kinesin_motor_dom"/>
</dbReference>
<dbReference type="SMART" id="SM00129">
    <property type="entry name" value="KISc"/>
    <property type="match status" value="1"/>
</dbReference>
<dbReference type="GO" id="GO:0003777">
    <property type="term" value="F:microtubule motor activity"/>
    <property type="evidence" value="ECO:0007669"/>
    <property type="project" value="InterPro"/>
</dbReference>
<sequence length="713" mass="80163">MRRHSLQEPHKKTSENAFIFDKLDPDSDGGVFRQVLIIIIFHVVVRVRPLNSAEKARKAFQCVFPLDKKRVLLVDPEKFENNILRQNRQHERKFEFDAAFGAVSNQEDVHETTTGPIIDSVVQGFNATVFAYGATGSGKTFTMIGTKERPGLMTLMTKALYEKLDGQYQVLLSYMEIYNEIIRDLLNPTGGDLELLEDERGNIRVPGLSSVKAPNLSRIMQILQEGNLRRTQEATMANKTSSRSHALLQVMIVKNQSLHSKLFMIDLAGSERASNTQNRGIRLKEGAAINRSLLALGNVINSLASKTTKYVNYRDSKLTRLLKDSLGGTAKTCMIAHVTPSSSNFEETYNTLMYASRAMNITNKPVRNRPASADQVYAEAMNAIRKEMGSQIKNSSSISGLAARNGLPERTGSRSRPKSISRNSSLTRAPAALTTIDRGRGGSLFTQLKEQYMTLSDKQRKLREKLMAINQEAYSLEMSLISKNAIINAWEKAHQDKTNDSVERLKQDGELQRVRLVELSDQRTKVEKALRKGDENASGLESRMRSLAATNEQREVVKLMVKMAEIEAQKISALSDLAIKGLIMDRTDTSIAKLQKYELVADRLIDGKLDDADRKQLEEEYRLIKNQFHYHLLPLKNIQTTVSWNSMLLPKINNNNNNTIIMEERLNSASKKKSEISLPIIANGREKYPTSSAESTTDDDRVNSPVTERLPNI</sequence>
<dbReference type="InterPro" id="IPR027640">
    <property type="entry name" value="Kinesin-like_fam"/>
</dbReference>